<evidence type="ECO:0000313" key="2">
    <source>
        <dbReference type="EMBL" id="MFD1628426.1"/>
    </source>
</evidence>
<sequence length="904" mass="101045">MKYIKLLLFAVLLSSNYIYAQTDSIPLNTILEKKGKLFHDYPTEKVHLHFDKPYYAIGDTIWFKAYLTLEQRSPSPLSKILYVDVISSKDSLVESLKIPITNSIATGNIPLYTQKFKQENYQLRAYTKWMLNFDPSYFFRKNIYVGDALNKDVYTHINFVSGTVNDKGSKVSARVQYKNDKGIPLMNKKVSWEVIADYERVARGKSNTDNAGYLNVNFSASSKVDVSRAQLITIIETGSSAGNVTSTFPLKKSVLEYDIQFFPEGGDLIGEIPSKVAFKAITSDGLGTNVKVAISDKNGKSITESSSQHLGMGMITFTPEPGNEYKALVTFNDGSSKTYPLSPVKRSGMNIAVAQNKDNVILKISANKEYFDTNKNKGFYIVAQNAGIVYYAAQSIIKSQSFTADIPKDKFPSGIIQVTLLSSNGTPISERLTFIQRKDLLNIKIGSDATEYKGRQKVKLNFTTNNDSDVKEGNFSIAVIDESKVPSNEDTETTILSNLLLTSDLSGYIEKPNYYFNQPNSKKENDLDLLMLTQGYRKFTFKDAIQNKYPHVTYLPEQGIDITGTIRRANGMTWEKARLLLQIPDKHFSSPTMTDKDGKFKFSNVVFKDSSEVIINARNNVNSAKDIRIMVDGEPYPAVYSNTNKPDEILNIDSTLNTYLKNSKLQYSSAFMLKEVVVKAAVTEKKPSHLDHSALSGLNFMADRLTTGDQLQGCANILNCLAGSGITYVDNMLYLTRAYNQGTRVPIEVYVNGMPVDVNYLTSLDANGIESIEVFNNDGLSGINRRSNTLGVLVVNLKEIKSTPLSKDQIKDLFPPANVLTYKPKGYSVERHFYTPKYTGPRTPTQPEDLRTTVYWNPVVNTNKEGKAALEYFNADGKGTYKVVIEGLDIDGNIGRGIYRYQVK</sequence>
<dbReference type="EMBL" id="JBHUDG010000001">
    <property type="protein sequence ID" value="MFD1628426.1"/>
    <property type="molecule type" value="Genomic_DNA"/>
</dbReference>
<protein>
    <submittedName>
        <fullName evidence="2">Carboxypeptidase regulatory-like domain-containing protein</fullName>
    </submittedName>
</protein>
<evidence type="ECO:0000256" key="1">
    <source>
        <dbReference type="SAM" id="SignalP"/>
    </source>
</evidence>
<organism evidence="2 3">
    <name type="scientific">Pseudopedobacter beijingensis</name>
    <dbReference type="NCBI Taxonomy" id="1207056"/>
    <lineage>
        <taxon>Bacteria</taxon>
        <taxon>Pseudomonadati</taxon>
        <taxon>Bacteroidota</taxon>
        <taxon>Sphingobacteriia</taxon>
        <taxon>Sphingobacteriales</taxon>
        <taxon>Sphingobacteriaceae</taxon>
        <taxon>Pseudopedobacter</taxon>
    </lineage>
</organism>
<accession>A0ABW4I6Q5</accession>
<proteinExistence type="predicted"/>
<reference evidence="3" key="1">
    <citation type="journal article" date="2019" name="Int. J. Syst. Evol. Microbiol.">
        <title>The Global Catalogue of Microorganisms (GCM) 10K type strain sequencing project: providing services to taxonomists for standard genome sequencing and annotation.</title>
        <authorList>
            <consortium name="The Broad Institute Genomics Platform"/>
            <consortium name="The Broad Institute Genome Sequencing Center for Infectious Disease"/>
            <person name="Wu L."/>
            <person name="Ma J."/>
        </authorList>
    </citation>
    <scope>NUCLEOTIDE SEQUENCE [LARGE SCALE GENOMIC DNA]</scope>
    <source>
        <strain evidence="3">CCUG 53762</strain>
    </source>
</reference>
<name>A0ABW4I6Q5_9SPHI</name>
<keyword evidence="1" id="KW-0732">Signal</keyword>
<dbReference type="RefSeq" id="WP_379660813.1">
    <property type="nucleotide sequence ID" value="NZ_JBHUDG010000001.1"/>
</dbReference>
<comment type="caution">
    <text evidence="2">The sequence shown here is derived from an EMBL/GenBank/DDBJ whole genome shotgun (WGS) entry which is preliminary data.</text>
</comment>
<dbReference type="Proteomes" id="UP001597118">
    <property type="component" value="Unassembled WGS sequence"/>
</dbReference>
<gene>
    <name evidence="2" type="ORF">ACFSAH_00980</name>
</gene>
<keyword evidence="3" id="KW-1185">Reference proteome</keyword>
<feature type="signal peptide" evidence="1">
    <location>
        <begin position="1"/>
        <end position="20"/>
    </location>
</feature>
<evidence type="ECO:0000313" key="3">
    <source>
        <dbReference type="Proteomes" id="UP001597118"/>
    </source>
</evidence>
<feature type="chain" id="PRO_5046676030" evidence="1">
    <location>
        <begin position="21"/>
        <end position="904"/>
    </location>
</feature>